<dbReference type="Proteomes" id="UP000194469">
    <property type="component" value="Unassembled WGS sequence"/>
</dbReference>
<dbReference type="PROSITE" id="PS51186">
    <property type="entry name" value="GNAT"/>
    <property type="match status" value="1"/>
</dbReference>
<dbReference type="EMBL" id="FXWL01000002">
    <property type="protein sequence ID" value="SMQ76437.1"/>
    <property type="molecule type" value="Genomic_DNA"/>
</dbReference>
<proteinExistence type="predicted"/>
<gene>
    <name evidence="2" type="ORF">SAMN06295984_1876</name>
</gene>
<keyword evidence="3" id="KW-1185">Reference proteome</keyword>
<sequence>MCSSIVVDVVVDQMARDVDALLPLCSQVFPNFERDYLDRLRTVADPVLCRALFEQRLIGFKLGYRRGRCLFYSWLGGVDREFRGRGIAAELMARQHELLSCLGYQPVETRTRASNRAMLILNLQCSFEVSGYENNANGVAVVSLRKMLPGKEVGSGAEAVNHLDFAPRKVGASAVECSA</sequence>
<dbReference type="Gene3D" id="3.40.630.30">
    <property type="match status" value="1"/>
</dbReference>
<dbReference type="GO" id="GO:0016747">
    <property type="term" value="F:acyltransferase activity, transferring groups other than amino-acyl groups"/>
    <property type="evidence" value="ECO:0007669"/>
    <property type="project" value="InterPro"/>
</dbReference>
<dbReference type="InterPro" id="IPR016181">
    <property type="entry name" value="Acyl_CoA_acyltransferase"/>
</dbReference>
<name>A0A1Y6FNZ7_9SPHN</name>
<evidence type="ECO:0000259" key="1">
    <source>
        <dbReference type="PROSITE" id="PS51186"/>
    </source>
</evidence>
<reference evidence="3" key="1">
    <citation type="submission" date="2017-04" db="EMBL/GenBank/DDBJ databases">
        <authorList>
            <person name="Varghese N."/>
            <person name="Submissions S."/>
        </authorList>
    </citation>
    <scope>NUCLEOTIDE SEQUENCE [LARGE SCALE GENOMIC DNA]</scope>
    <source>
        <strain evidence="3">UI2</strain>
    </source>
</reference>
<evidence type="ECO:0000313" key="2">
    <source>
        <dbReference type="EMBL" id="SMQ76437.1"/>
    </source>
</evidence>
<accession>A0A1Y6FNZ7</accession>
<organism evidence="2 3">
    <name type="scientific">Sphingopyxis terrae subsp. ummariensis</name>
    <dbReference type="NCBI Taxonomy" id="429001"/>
    <lineage>
        <taxon>Bacteria</taxon>
        <taxon>Pseudomonadati</taxon>
        <taxon>Pseudomonadota</taxon>
        <taxon>Alphaproteobacteria</taxon>
        <taxon>Sphingomonadales</taxon>
        <taxon>Sphingomonadaceae</taxon>
        <taxon>Sphingopyxis</taxon>
    </lineage>
</organism>
<protein>
    <recommendedName>
        <fullName evidence="1">N-acetyltransferase domain-containing protein</fullName>
    </recommendedName>
</protein>
<dbReference type="InterPro" id="IPR000182">
    <property type="entry name" value="GNAT_dom"/>
</dbReference>
<dbReference type="CDD" id="cd04301">
    <property type="entry name" value="NAT_SF"/>
    <property type="match status" value="1"/>
</dbReference>
<dbReference type="SUPFAM" id="SSF55729">
    <property type="entry name" value="Acyl-CoA N-acyltransferases (Nat)"/>
    <property type="match status" value="1"/>
</dbReference>
<evidence type="ECO:0000313" key="3">
    <source>
        <dbReference type="Proteomes" id="UP000194469"/>
    </source>
</evidence>
<dbReference type="AlphaFoldDB" id="A0A1Y6FNZ7"/>
<feature type="domain" description="N-acetyltransferase" evidence="1">
    <location>
        <begin position="9"/>
        <end position="149"/>
    </location>
</feature>